<protein>
    <recommendedName>
        <fullName evidence="5">DUF1275 domain-containing protein</fullName>
    </recommendedName>
</protein>
<feature type="transmembrane region" description="Helical" evidence="2">
    <location>
        <begin position="94"/>
        <end position="113"/>
    </location>
</feature>
<dbReference type="PROSITE" id="PS51257">
    <property type="entry name" value="PROKAR_LIPOPROTEIN"/>
    <property type="match status" value="1"/>
</dbReference>
<name>A0A2L0FBG9_SORCE</name>
<dbReference type="PANTHER" id="PTHR37314:SF4">
    <property type="entry name" value="UPF0700 TRANSMEMBRANE PROTEIN YOAK"/>
    <property type="match status" value="1"/>
</dbReference>
<dbReference type="PANTHER" id="PTHR37314">
    <property type="entry name" value="SLR0142 PROTEIN"/>
    <property type="match status" value="1"/>
</dbReference>
<evidence type="ECO:0000256" key="2">
    <source>
        <dbReference type="SAM" id="Phobius"/>
    </source>
</evidence>
<feature type="transmembrane region" description="Helical" evidence="2">
    <location>
        <begin position="61"/>
        <end position="82"/>
    </location>
</feature>
<dbReference type="Pfam" id="PF06912">
    <property type="entry name" value="DUF1275"/>
    <property type="match status" value="1"/>
</dbReference>
<gene>
    <name evidence="3" type="ORF">SOCE26_104160</name>
</gene>
<feature type="transmembrane region" description="Helical" evidence="2">
    <location>
        <begin position="189"/>
        <end position="209"/>
    </location>
</feature>
<keyword evidence="2" id="KW-0812">Transmembrane</keyword>
<dbReference type="AlphaFoldDB" id="A0A2L0FBG9"/>
<evidence type="ECO:0000313" key="4">
    <source>
        <dbReference type="Proteomes" id="UP000238348"/>
    </source>
</evidence>
<dbReference type="InterPro" id="IPR010699">
    <property type="entry name" value="DUF1275"/>
</dbReference>
<dbReference type="Proteomes" id="UP000238348">
    <property type="component" value="Chromosome"/>
</dbReference>
<feature type="transmembrane region" description="Helical" evidence="2">
    <location>
        <begin position="215"/>
        <end position="234"/>
    </location>
</feature>
<sequence length="265" mass="27114">MLALHKPDTIFSLRHLPTWLMLTFAAGCVNAIAVVACERFVTHVTGTVTRLGMEVARVGLLLDFAIVLAFFIAGAATSSVLINARAHRGKRPLHAAPLVIVAAATAGIAVAGYDGLLGSFGGTVDEAGDFVLLSVLSFASGLQNAAVATSTGLLVRTTHLTGPATDLGIHLVELAYVQGEARQTARRHALLRGGKIAAFAVGAAAGVTLAHAMQFLAFLVPAAVVLAATLLSFLPGHERVNEGERPALGAPSPPGGERAPAALSP</sequence>
<feature type="region of interest" description="Disordered" evidence="1">
    <location>
        <begin position="242"/>
        <end position="265"/>
    </location>
</feature>
<dbReference type="RefSeq" id="WP_159398076.1">
    <property type="nucleotide sequence ID" value="NZ_CP012673.1"/>
</dbReference>
<dbReference type="EMBL" id="CP012673">
    <property type="protein sequence ID" value="AUX48873.1"/>
    <property type="molecule type" value="Genomic_DNA"/>
</dbReference>
<proteinExistence type="predicted"/>
<accession>A0A2L0FBG9</accession>
<evidence type="ECO:0000313" key="3">
    <source>
        <dbReference type="EMBL" id="AUX48873.1"/>
    </source>
</evidence>
<keyword evidence="2" id="KW-1133">Transmembrane helix</keyword>
<evidence type="ECO:0000256" key="1">
    <source>
        <dbReference type="SAM" id="MobiDB-lite"/>
    </source>
</evidence>
<organism evidence="3 4">
    <name type="scientific">Sorangium cellulosum</name>
    <name type="common">Polyangium cellulosum</name>
    <dbReference type="NCBI Taxonomy" id="56"/>
    <lineage>
        <taxon>Bacteria</taxon>
        <taxon>Pseudomonadati</taxon>
        <taxon>Myxococcota</taxon>
        <taxon>Polyangia</taxon>
        <taxon>Polyangiales</taxon>
        <taxon>Polyangiaceae</taxon>
        <taxon>Sorangium</taxon>
    </lineage>
</organism>
<dbReference type="OrthoDB" id="270162at2"/>
<reference evidence="3 4" key="1">
    <citation type="submission" date="2015-09" db="EMBL/GenBank/DDBJ databases">
        <title>Sorangium comparison.</title>
        <authorList>
            <person name="Zaburannyi N."/>
            <person name="Bunk B."/>
            <person name="Overmann J."/>
            <person name="Mueller R."/>
        </authorList>
    </citation>
    <scope>NUCLEOTIDE SEQUENCE [LARGE SCALE GENOMIC DNA]</scope>
    <source>
        <strain evidence="3 4">So ce26</strain>
    </source>
</reference>
<evidence type="ECO:0008006" key="5">
    <source>
        <dbReference type="Google" id="ProtNLM"/>
    </source>
</evidence>
<feature type="transmembrane region" description="Helical" evidence="2">
    <location>
        <begin position="20"/>
        <end position="41"/>
    </location>
</feature>
<keyword evidence="2" id="KW-0472">Membrane</keyword>